<feature type="compositionally biased region" description="Basic residues" evidence="1">
    <location>
        <begin position="18"/>
        <end position="30"/>
    </location>
</feature>
<comment type="caution">
    <text evidence="2">The sequence shown here is derived from an EMBL/GenBank/DDBJ whole genome shotgun (WGS) entry which is preliminary data.</text>
</comment>
<name>A0AAD7I034_9AGAR</name>
<evidence type="ECO:0000313" key="2">
    <source>
        <dbReference type="EMBL" id="KAJ7731207.1"/>
    </source>
</evidence>
<gene>
    <name evidence="2" type="ORF">B0H16DRAFT_1583847</name>
</gene>
<feature type="region of interest" description="Disordered" evidence="1">
    <location>
        <begin position="1"/>
        <end position="133"/>
    </location>
</feature>
<evidence type="ECO:0000256" key="1">
    <source>
        <dbReference type="SAM" id="MobiDB-lite"/>
    </source>
</evidence>
<dbReference type="Proteomes" id="UP001215598">
    <property type="component" value="Unassembled WGS sequence"/>
</dbReference>
<dbReference type="AlphaFoldDB" id="A0AAD7I034"/>
<evidence type="ECO:0000313" key="3">
    <source>
        <dbReference type="Proteomes" id="UP001215598"/>
    </source>
</evidence>
<protein>
    <submittedName>
        <fullName evidence="2">Uncharacterized protein</fullName>
    </submittedName>
</protein>
<accession>A0AAD7I034</accession>
<sequence>MADVSNFIATHPPALKVGGRRRSISTRHRSNTAPGDSAPPATPPAVEEPIDYPRPAPPPPAVGGEAEAAHVPPPQHNDEEPQKKDKRHENERKVMELAQRKAEMTRPTRDLKNNGKGFGAAGRIAQPMKPMRI</sequence>
<dbReference type="EMBL" id="JARKIB010000154">
    <property type="protein sequence ID" value="KAJ7731207.1"/>
    <property type="molecule type" value="Genomic_DNA"/>
</dbReference>
<reference evidence="2" key="1">
    <citation type="submission" date="2023-03" db="EMBL/GenBank/DDBJ databases">
        <title>Massive genome expansion in bonnet fungi (Mycena s.s.) driven by repeated elements and novel gene families across ecological guilds.</title>
        <authorList>
            <consortium name="Lawrence Berkeley National Laboratory"/>
            <person name="Harder C.B."/>
            <person name="Miyauchi S."/>
            <person name="Viragh M."/>
            <person name="Kuo A."/>
            <person name="Thoen E."/>
            <person name="Andreopoulos B."/>
            <person name="Lu D."/>
            <person name="Skrede I."/>
            <person name="Drula E."/>
            <person name="Henrissat B."/>
            <person name="Morin E."/>
            <person name="Kohler A."/>
            <person name="Barry K."/>
            <person name="LaButti K."/>
            <person name="Morin E."/>
            <person name="Salamov A."/>
            <person name="Lipzen A."/>
            <person name="Mereny Z."/>
            <person name="Hegedus B."/>
            <person name="Baldrian P."/>
            <person name="Stursova M."/>
            <person name="Weitz H."/>
            <person name="Taylor A."/>
            <person name="Grigoriev I.V."/>
            <person name="Nagy L.G."/>
            <person name="Martin F."/>
            <person name="Kauserud H."/>
        </authorList>
    </citation>
    <scope>NUCLEOTIDE SEQUENCE</scope>
    <source>
        <strain evidence="2">CBHHK182m</strain>
    </source>
</reference>
<proteinExistence type="predicted"/>
<feature type="compositionally biased region" description="Pro residues" evidence="1">
    <location>
        <begin position="52"/>
        <end position="61"/>
    </location>
</feature>
<feature type="compositionally biased region" description="Basic and acidic residues" evidence="1">
    <location>
        <begin position="76"/>
        <end position="113"/>
    </location>
</feature>
<organism evidence="2 3">
    <name type="scientific">Mycena metata</name>
    <dbReference type="NCBI Taxonomy" id="1033252"/>
    <lineage>
        <taxon>Eukaryota</taxon>
        <taxon>Fungi</taxon>
        <taxon>Dikarya</taxon>
        <taxon>Basidiomycota</taxon>
        <taxon>Agaricomycotina</taxon>
        <taxon>Agaricomycetes</taxon>
        <taxon>Agaricomycetidae</taxon>
        <taxon>Agaricales</taxon>
        <taxon>Marasmiineae</taxon>
        <taxon>Mycenaceae</taxon>
        <taxon>Mycena</taxon>
    </lineage>
</organism>
<keyword evidence="3" id="KW-1185">Reference proteome</keyword>